<evidence type="ECO:0000256" key="1">
    <source>
        <dbReference type="SAM" id="SignalP"/>
    </source>
</evidence>
<dbReference type="PROSITE" id="PS50222">
    <property type="entry name" value="EF_HAND_2"/>
    <property type="match status" value="1"/>
</dbReference>
<proteinExistence type="predicted"/>
<dbReference type="GO" id="GO:0005509">
    <property type="term" value="F:calcium ion binding"/>
    <property type="evidence" value="ECO:0007669"/>
    <property type="project" value="InterPro"/>
</dbReference>
<dbReference type="CDD" id="cd14256">
    <property type="entry name" value="Dockerin_I"/>
    <property type="match status" value="1"/>
</dbReference>
<evidence type="ECO:0000259" key="3">
    <source>
        <dbReference type="PROSITE" id="PS51766"/>
    </source>
</evidence>
<dbReference type="SUPFAM" id="SSF47473">
    <property type="entry name" value="EF-hand"/>
    <property type="match status" value="1"/>
</dbReference>
<dbReference type="InterPro" id="IPR018247">
    <property type="entry name" value="EF_Hand_1_Ca_BS"/>
</dbReference>
<name>E6UI19_RUMA7</name>
<feature type="domain" description="EF-hand" evidence="2">
    <location>
        <begin position="126"/>
        <end position="161"/>
    </location>
</feature>
<protein>
    <recommendedName>
        <fullName evidence="6">Dockerin domain-containing protein</fullName>
    </recommendedName>
</protein>
<evidence type="ECO:0000259" key="2">
    <source>
        <dbReference type="PROSITE" id="PS50222"/>
    </source>
</evidence>
<dbReference type="InterPro" id="IPR036439">
    <property type="entry name" value="Dockerin_dom_sf"/>
</dbReference>
<dbReference type="AlphaFoldDB" id="E6UI19"/>
<feature type="chain" id="PRO_5003210015" description="Dockerin domain-containing protein" evidence="1">
    <location>
        <begin position="25"/>
        <end position="939"/>
    </location>
</feature>
<evidence type="ECO:0000313" key="5">
    <source>
        <dbReference type="Proteomes" id="UP000006919"/>
    </source>
</evidence>
<sequence precursor="true">MTNSKKVISFIMSLVALAATPRFAGINASAEKYKYDGRNGAYQRVDFYYNHSTDYNRTIECDINNDGDTDYYDVKLLEETVNRFGYDGNLAKNNKISVDSLISGTDTQKFEKTLSQAYDLLKYDRNDNGRSEDFYKKFDVNGDNFIDSNDIIKLLEFVQKDYHFVVNTGEFSAVLFGTNDNLKTEARLVVPAEIVFHKDGKSVILPVMEIDKETFQNYHQLNKIEIPDYIQPFTNHYYFDENGNLSDKKLLDTNGKVTASTYLRIDDNAFANCENLANVSLPQNVRLSNKNVFSGSDNFLDQHLYKDTSNGAVVLYDHVDGVSGDESKYGDKTTAILVELGNSISYDGTLDIAGINADTRVYQDNYEKKITPVKVNVVNKLDQFVKDNKAVTDIKDIKLPDDVYLEESVFSKCVNCEKINGNEYTKLVENSAENKEVLDTISRYLSSFDGTLFIMGAVDAKANEIIKSFELDDNCTSFDKVKAVAKYVVQKNKYRQYNDTTANINDYFDSNDTIYPSLKNEYNTSDQDRESIYKMATPFFGKTTTCGSFSFLGSVLLDKLGVDNFSLGIGYSSMVENKKTHQVEEIVAAWGHSTINYYNNETKRWYNLDLSILSGFTSTSDADIINVIDSIKFDVITGKPSSDYKLNKKNEVIKGLCGTAYRTVRNTTAGSNNSDVNLAVNSCFGYFTESSAKRQMTDDYSYVKVVGTENYPEKMKVELFSIKDKNNENKWINVNELEKLLRLSETLEVVNIHEFYNLGDVNYDKRFNSADIDMINEYLSGNNDFSILQKNLASIDYDNNKVINEDDIDALENLIQKKIHVVQEDTGLRPESFKKYDIDGDSDLDEDDIDDLKMYINYYDTEEGVKQEETGLRPESFNKYDIDANGILNSEDIYDLEAYISKYVLLGDEVYKIENFSDFNGDGYVDSNDVAILRAAFNS</sequence>
<dbReference type="KEGG" id="ral:Rumal_0733"/>
<dbReference type="PROSITE" id="PS00018">
    <property type="entry name" value="EF_HAND_1"/>
    <property type="match status" value="1"/>
</dbReference>
<feature type="signal peptide" evidence="1">
    <location>
        <begin position="1"/>
        <end position="24"/>
    </location>
</feature>
<dbReference type="Gene3D" id="1.10.1330.10">
    <property type="entry name" value="Dockerin domain"/>
    <property type="match status" value="1"/>
</dbReference>
<dbReference type="InterPro" id="IPR002048">
    <property type="entry name" value="EF_hand_dom"/>
</dbReference>
<feature type="domain" description="Dockerin" evidence="3">
    <location>
        <begin position="754"/>
        <end position="824"/>
    </location>
</feature>
<keyword evidence="1" id="KW-0732">Signal</keyword>
<evidence type="ECO:0000313" key="4">
    <source>
        <dbReference type="EMBL" id="ADU21272.1"/>
    </source>
</evidence>
<evidence type="ECO:0008006" key="6">
    <source>
        <dbReference type="Google" id="ProtNLM"/>
    </source>
</evidence>
<accession>E6UI19</accession>
<dbReference type="InterPro" id="IPR011992">
    <property type="entry name" value="EF-hand-dom_pair"/>
</dbReference>
<gene>
    <name evidence="4" type="ordered locus">Rumal_0733</name>
</gene>
<dbReference type="PROSITE" id="PS51766">
    <property type="entry name" value="DOCKERIN"/>
    <property type="match status" value="1"/>
</dbReference>
<dbReference type="InterPro" id="IPR016134">
    <property type="entry name" value="Dockerin_dom"/>
</dbReference>
<dbReference type="Pfam" id="PF13306">
    <property type="entry name" value="LRR_5"/>
    <property type="match status" value="1"/>
</dbReference>
<dbReference type="InterPro" id="IPR026906">
    <property type="entry name" value="LRR_5"/>
</dbReference>
<dbReference type="HOGENOM" id="CLU_312356_0_0_9"/>
<dbReference type="GO" id="GO:0000272">
    <property type="term" value="P:polysaccharide catabolic process"/>
    <property type="evidence" value="ECO:0007669"/>
    <property type="project" value="InterPro"/>
</dbReference>
<dbReference type="SUPFAM" id="SSF63446">
    <property type="entry name" value="Type I dockerin domain"/>
    <property type="match status" value="1"/>
</dbReference>
<dbReference type="InterPro" id="IPR032675">
    <property type="entry name" value="LRR_dom_sf"/>
</dbReference>
<dbReference type="Gene3D" id="3.80.10.10">
    <property type="entry name" value="Ribonuclease Inhibitor"/>
    <property type="match status" value="1"/>
</dbReference>
<dbReference type="EMBL" id="CP002403">
    <property type="protein sequence ID" value="ADU21272.1"/>
    <property type="molecule type" value="Genomic_DNA"/>
</dbReference>
<reference evidence="4 5" key="1">
    <citation type="journal article" date="2011" name="J. Bacteriol.">
        <title>Complete genome of the cellulolytic ruminal bacterium Ruminococcus albus 7.</title>
        <authorList>
            <person name="Suen G."/>
            <person name="Stevenson D.M."/>
            <person name="Bruce D.C."/>
            <person name="Chertkov O."/>
            <person name="Copeland A."/>
            <person name="Cheng J.F."/>
            <person name="Detter C."/>
            <person name="Detter J.C."/>
            <person name="Goodwin L.A."/>
            <person name="Han C.S."/>
            <person name="Hauser L.J."/>
            <person name="Ivanova N.N."/>
            <person name="Kyrpides N.C."/>
            <person name="Land M.L."/>
            <person name="Lapidus A."/>
            <person name="Lucas S."/>
            <person name="Ovchinnikova G."/>
            <person name="Pitluck S."/>
            <person name="Tapia R."/>
            <person name="Woyke T."/>
            <person name="Boyum J."/>
            <person name="Mead D."/>
            <person name="Weimer P.J."/>
        </authorList>
    </citation>
    <scope>NUCLEOTIDE SEQUENCE [LARGE SCALE GENOMIC DNA]</scope>
    <source>
        <strain evidence="5">ATCC 27210 / DSM 20455 / JCM 14654 / NCDO 2250 / 7</strain>
    </source>
</reference>
<dbReference type="RefSeq" id="WP_013497458.1">
    <property type="nucleotide sequence ID" value="NC_014833.1"/>
</dbReference>
<organism evidence="4 5">
    <name type="scientific">Ruminococcus albus (strain ATCC 27210 / DSM 20455 / JCM 14654 / NCDO 2250 / 7)</name>
    <dbReference type="NCBI Taxonomy" id="697329"/>
    <lineage>
        <taxon>Bacteria</taxon>
        <taxon>Bacillati</taxon>
        <taxon>Bacillota</taxon>
        <taxon>Clostridia</taxon>
        <taxon>Eubacteriales</taxon>
        <taxon>Oscillospiraceae</taxon>
        <taxon>Ruminococcus</taxon>
    </lineage>
</organism>
<dbReference type="Proteomes" id="UP000006919">
    <property type="component" value="Chromosome"/>
</dbReference>